<evidence type="ECO:0000256" key="4">
    <source>
        <dbReference type="ARBA" id="ARBA00022692"/>
    </source>
</evidence>
<dbReference type="RefSeq" id="WP_240827181.1">
    <property type="nucleotide sequence ID" value="NZ_JAKWBL010000001.1"/>
</dbReference>
<keyword evidence="2" id="KW-0813">Transport</keyword>
<reference evidence="11 12" key="1">
    <citation type="submission" date="2022-02" db="EMBL/GenBank/DDBJ databases">
        <authorList>
            <person name="Min J."/>
        </authorList>
    </citation>
    <scope>NUCLEOTIDE SEQUENCE [LARGE SCALE GENOMIC DNA]</scope>
    <source>
        <strain evidence="11 12">GR10-1</strain>
    </source>
</reference>
<keyword evidence="8 11" id="KW-0675">Receptor</keyword>
<evidence type="ECO:0000259" key="10">
    <source>
        <dbReference type="Pfam" id="PF00593"/>
    </source>
</evidence>
<keyword evidence="4" id="KW-0812">Transmembrane</keyword>
<evidence type="ECO:0000256" key="2">
    <source>
        <dbReference type="ARBA" id="ARBA00022448"/>
    </source>
</evidence>
<evidence type="ECO:0000256" key="9">
    <source>
        <dbReference type="ARBA" id="ARBA00023237"/>
    </source>
</evidence>
<evidence type="ECO:0000256" key="7">
    <source>
        <dbReference type="ARBA" id="ARBA00023136"/>
    </source>
</evidence>
<dbReference type="Gene3D" id="2.40.170.20">
    <property type="entry name" value="TonB-dependent receptor, beta-barrel domain"/>
    <property type="match status" value="1"/>
</dbReference>
<proteinExistence type="predicted"/>
<gene>
    <name evidence="11" type="ORF">MKP09_07835</name>
</gene>
<dbReference type="SUPFAM" id="SSF56935">
    <property type="entry name" value="Porins"/>
    <property type="match status" value="1"/>
</dbReference>
<dbReference type="EMBL" id="JAKWBL010000001">
    <property type="protein sequence ID" value="MCH5597821.1"/>
    <property type="molecule type" value="Genomic_DNA"/>
</dbReference>
<evidence type="ECO:0000313" key="11">
    <source>
        <dbReference type="EMBL" id="MCH5597821.1"/>
    </source>
</evidence>
<evidence type="ECO:0000256" key="1">
    <source>
        <dbReference type="ARBA" id="ARBA00004571"/>
    </source>
</evidence>
<organism evidence="11 12">
    <name type="scientific">Niabella ginsengisoli</name>
    <dbReference type="NCBI Taxonomy" id="522298"/>
    <lineage>
        <taxon>Bacteria</taxon>
        <taxon>Pseudomonadati</taxon>
        <taxon>Bacteroidota</taxon>
        <taxon>Chitinophagia</taxon>
        <taxon>Chitinophagales</taxon>
        <taxon>Chitinophagaceae</taxon>
        <taxon>Niabella</taxon>
    </lineage>
</organism>
<keyword evidence="7" id="KW-0472">Membrane</keyword>
<dbReference type="InterPro" id="IPR000531">
    <property type="entry name" value="Beta-barrel_TonB"/>
</dbReference>
<evidence type="ECO:0000256" key="3">
    <source>
        <dbReference type="ARBA" id="ARBA00022452"/>
    </source>
</evidence>
<evidence type="ECO:0000256" key="6">
    <source>
        <dbReference type="ARBA" id="ARBA00023077"/>
    </source>
</evidence>
<keyword evidence="6" id="KW-0798">TonB box</keyword>
<dbReference type="Pfam" id="PF00593">
    <property type="entry name" value="TonB_dep_Rec_b-barrel"/>
    <property type="match status" value="1"/>
</dbReference>
<dbReference type="InterPro" id="IPR036942">
    <property type="entry name" value="Beta-barrel_TonB_sf"/>
</dbReference>
<keyword evidence="5" id="KW-0732">Signal</keyword>
<keyword evidence="9" id="KW-0998">Cell outer membrane</keyword>
<sequence>MKNFADESNFKLKQSLTFFNRDIEIPNYQFSGKNINSFTDLSYLFYIPDHTMIGGANFIYDQFKQELTNNYNNRSTTAGLYFQDTWDVSDLVKLETGLRADHVNYRNINFNKSQTFLLPRISALFKFSNKLSSRIGGGLGYKIPTIFTERTEGMQYQNLWALDNVTAEKSIGATADVNYKTKMGEDFSLSFNQMFFLTNINKPLVLEQLSEGSYSFANAGKPITSRGFETNLKLIFKEDLKLFAGYTFTDARATYLQQNQILPLMPRHKINTVLMYEKEDNFKFGLEGYHTGTQYLYNGTKTPSFWEFGFMAQKTFGKISVFLNFENFTDERQSNYKRVVNGSPDNPTFDDIWNHTEGRVINGGIKIKL</sequence>
<keyword evidence="12" id="KW-1185">Reference proteome</keyword>
<evidence type="ECO:0000313" key="12">
    <source>
        <dbReference type="Proteomes" id="UP001202248"/>
    </source>
</evidence>
<dbReference type="InterPro" id="IPR039426">
    <property type="entry name" value="TonB-dep_rcpt-like"/>
</dbReference>
<keyword evidence="3" id="KW-1134">Transmembrane beta strand</keyword>
<protein>
    <submittedName>
        <fullName evidence="11">TonB-dependent receptor</fullName>
    </submittedName>
</protein>
<accession>A0ABS9SHI2</accession>
<comment type="subcellular location">
    <subcellularLocation>
        <location evidence="1">Cell outer membrane</location>
        <topology evidence="1">Multi-pass membrane protein</topology>
    </subcellularLocation>
</comment>
<comment type="caution">
    <text evidence="11">The sequence shown here is derived from an EMBL/GenBank/DDBJ whole genome shotgun (WGS) entry which is preliminary data.</text>
</comment>
<dbReference type="Proteomes" id="UP001202248">
    <property type="component" value="Unassembled WGS sequence"/>
</dbReference>
<dbReference type="PANTHER" id="PTHR30069">
    <property type="entry name" value="TONB-DEPENDENT OUTER MEMBRANE RECEPTOR"/>
    <property type="match status" value="1"/>
</dbReference>
<evidence type="ECO:0000256" key="8">
    <source>
        <dbReference type="ARBA" id="ARBA00023170"/>
    </source>
</evidence>
<evidence type="ECO:0000256" key="5">
    <source>
        <dbReference type="ARBA" id="ARBA00022729"/>
    </source>
</evidence>
<name>A0ABS9SHI2_9BACT</name>
<dbReference type="PANTHER" id="PTHR30069:SF29">
    <property type="entry name" value="HEMOGLOBIN AND HEMOGLOBIN-HAPTOGLOBIN-BINDING PROTEIN 1-RELATED"/>
    <property type="match status" value="1"/>
</dbReference>
<feature type="domain" description="TonB-dependent receptor-like beta-barrel" evidence="10">
    <location>
        <begin position="25"/>
        <end position="327"/>
    </location>
</feature>